<evidence type="ECO:0000256" key="2">
    <source>
        <dbReference type="ARBA" id="ARBA00010636"/>
    </source>
</evidence>
<evidence type="ECO:0000256" key="3">
    <source>
        <dbReference type="ARBA" id="ARBA00016103"/>
    </source>
</evidence>
<organism evidence="6 7">
    <name type="scientific">Ambrosiozyma monospora</name>
    <name type="common">Yeast</name>
    <name type="synonym">Endomycopsis monosporus</name>
    <dbReference type="NCBI Taxonomy" id="43982"/>
    <lineage>
        <taxon>Eukaryota</taxon>
        <taxon>Fungi</taxon>
        <taxon>Dikarya</taxon>
        <taxon>Ascomycota</taxon>
        <taxon>Saccharomycotina</taxon>
        <taxon>Pichiomycetes</taxon>
        <taxon>Pichiales</taxon>
        <taxon>Pichiaceae</taxon>
        <taxon>Ambrosiozyma</taxon>
    </lineage>
</organism>
<sequence length="243" mass="25954">MPSTVTATSSSSDDFETVYNVELSCNGCVNSVKESITKLDGITKVEGDVSKQTITVLGSAAPSSIVSQIQATGRDAIIRGTGKPNSAAVCILESFDENDKSLPVKGLARLVAMGESNVLVDLTLSGVQKGKYYPSFRESGNIWKGALTTGNSIYDLPPIEAKEKEATSELYKCQEFVKVPLKITDLIGRSLVVSNDPVKVFIHSMCGVIARSAGAWENDKHVCSCTGKTVWQERKDAVGKGIN</sequence>
<name>A0A9W7DDV9_AMBMO</name>
<dbReference type="InterPro" id="IPR006121">
    <property type="entry name" value="HMA_dom"/>
</dbReference>
<dbReference type="EMBL" id="BSXU01000466">
    <property type="protein sequence ID" value="GMG20777.1"/>
    <property type="molecule type" value="Genomic_DNA"/>
</dbReference>
<evidence type="ECO:0000313" key="7">
    <source>
        <dbReference type="Proteomes" id="UP001165063"/>
    </source>
</evidence>
<evidence type="ECO:0000256" key="1">
    <source>
        <dbReference type="ARBA" id="ARBA00001973"/>
    </source>
</evidence>
<dbReference type="GO" id="GO:0046872">
    <property type="term" value="F:metal ion binding"/>
    <property type="evidence" value="ECO:0007669"/>
    <property type="project" value="UniProtKB-KW"/>
</dbReference>
<proteinExistence type="inferred from homology"/>
<dbReference type="Gene3D" id="2.60.40.200">
    <property type="entry name" value="Superoxide dismutase, copper/zinc binding domain"/>
    <property type="match status" value="1"/>
</dbReference>
<comment type="caution">
    <text evidence="6">The sequence shown here is derived from an EMBL/GenBank/DDBJ whole genome shotgun (WGS) entry which is preliminary data.</text>
</comment>
<dbReference type="Pfam" id="PF00403">
    <property type="entry name" value="HMA"/>
    <property type="match status" value="1"/>
</dbReference>
<dbReference type="PROSITE" id="PS50846">
    <property type="entry name" value="HMA_2"/>
    <property type="match status" value="1"/>
</dbReference>
<feature type="domain" description="HMA" evidence="5">
    <location>
        <begin position="14"/>
        <end position="77"/>
    </location>
</feature>
<evidence type="ECO:0000259" key="5">
    <source>
        <dbReference type="PROSITE" id="PS50846"/>
    </source>
</evidence>
<dbReference type="PANTHER" id="PTHR22814:SF287">
    <property type="entry name" value="COPPER TRANSPORT PROTEIN ATX1"/>
    <property type="match status" value="1"/>
</dbReference>
<keyword evidence="4" id="KW-0479">Metal-binding</keyword>
<dbReference type="CDD" id="cd00371">
    <property type="entry name" value="HMA"/>
    <property type="match status" value="1"/>
</dbReference>
<gene>
    <name evidence="6" type="ORF">Amon01_000149000</name>
</gene>
<dbReference type="AlphaFoldDB" id="A0A9W7DDV9"/>
<accession>A0A9W7DDV9</accession>
<dbReference type="SUPFAM" id="SSF55008">
    <property type="entry name" value="HMA, heavy metal-associated domain"/>
    <property type="match status" value="1"/>
</dbReference>
<dbReference type="Proteomes" id="UP001165063">
    <property type="component" value="Unassembled WGS sequence"/>
</dbReference>
<dbReference type="PANTHER" id="PTHR22814">
    <property type="entry name" value="COPPER TRANSPORT PROTEIN ATOX1-RELATED"/>
    <property type="match status" value="1"/>
</dbReference>
<comment type="similarity">
    <text evidence="2">Belongs to the CCS1 family.</text>
</comment>
<reference evidence="6" key="1">
    <citation type="submission" date="2023-04" db="EMBL/GenBank/DDBJ databases">
        <title>Ambrosiozyma monospora NBRC 1965.</title>
        <authorList>
            <person name="Ichikawa N."/>
            <person name="Sato H."/>
            <person name="Tonouchi N."/>
        </authorList>
    </citation>
    <scope>NUCLEOTIDE SEQUENCE</scope>
    <source>
        <strain evidence="6">NBRC 1965</strain>
    </source>
</reference>
<comment type="cofactor">
    <cofactor evidence="1">
        <name>Cu(2+)</name>
        <dbReference type="ChEBI" id="CHEBI:29036"/>
    </cofactor>
</comment>
<dbReference type="OrthoDB" id="666972at2759"/>
<evidence type="ECO:0000256" key="4">
    <source>
        <dbReference type="ARBA" id="ARBA00022723"/>
    </source>
</evidence>
<evidence type="ECO:0000313" key="6">
    <source>
        <dbReference type="EMBL" id="GMG20777.1"/>
    </source>
</evidence>
<dbReference type="SUPFAM" id="SSF49329">
    <property type="entry name" value="Cu,Zn superoxide dismutase-like"/>
    <property type="match status" value="1"/>
</dbReference>
<protein>
    <recommendedName>
        <fullName evidence="3">Superoxide dismutase 1 copper chaperone</fullName>
    </recommendedName>
</protein>
<dbReference type="InterPro" id="IPR036423">
    <property type="entry name" value="SOD-like_Cu/Zn_dom_sf"/>
</dbReference>
<keyword evidence="7" id="KW-1185">Reference proteome</keyword>
<dbReference type="Gene3D" id="3.30.70.100">
    <property type="match status" value="1"/>
</dbReference>
<dbReference type="InterPro" id="IPR036163">
    <property type="entry name" value="HMA_dom_sf"/>
</dbReference>
<dbReference type="GO" id="GO:0006801">
    <property type="term" value="P:superoxide metabolic process"/>
    <property type="evidence" value="ECO:0007669"/>
    <property type="project" value="InterPro"/>
</dbReference>